<protein>
    <submittedName>
        <fullName evidence="1">Uncharacterized protein</fullName>
    </submittedName>
</protein>
<sequence length="132" mass="14740">MRCHLPLKHSKSSQRILNCKVSLKRRFLRCLRMRRRSLSKSACMSFVGQTSEWSSKRASVQRSLGTTGAPNRCTGIAWRPLNLIGKAKWAAYRDAECSFRSARFGDGTGAPAEGMGCEVELGRARLDYLATL</sequence>
<dbReference type="Proteomes" id="UP000235916">
    <property type="component" value="Unassembled WGS sequence"/>
</dbReference>
<comment type="caution">
    <text evidence="1">The sequence shown here is derived from an EMBL/GenBank/DDBJ whole genome shotgun (WGS) entry which is preliminary data.</text>
</comment>
<dbReference type="Gene3D" id="1.20.1270.180">
    <property type="match status" value="1"/>
</dbReference>
<gene>
    <name evidence="1" type="ORF">C1O66_18075</name>
</gene>
<accession>A0A2N8L0M0</accession>
<evidence type="ECO:0000313" key="1">
    <source>
        <dbReference type="EMBL" id="PND39246.1"/>
    </source>
</evidence>
<evidence type="ECO:0000313" key="2">
    <source>
        <dbReference type="Proteomes" id="UP000235916"/>
    </source>
</evidence>
<name>A0A2N8L0M0_9BURK</name>
<proteinExistence type="predicted"/>
<dbReference type="AlphaFoldDB" id="A0A2N8L0M0"/>
<dbReference type="EMBL" id="POSP01000003">
    <property type="protein sequence ID" value="PND39246.1"/>
    <property type="molecule type" value="Genomic_DNA"/>
</dbReference>
<keyword evidence="2" id="KW-1185">Reference proteome</keyword>
<organism evidence="1 2">
    <name type="scientific">Kinneretia aquatilis</name>
    <dbReference type="NCBI Taxonomy" id="2070761"/>
    <lineage>
        <taxon>Bacteria</taxon>
        <taxon>Pseudomonadati</taxon>
        <taxon>Pseudomonadota</taxon>
        <taxon>Betaproteobacteria</taxon>
        <taxon>Burkholderiales</taxon>
        <taxon>Sphaerotilaceae</taxon>
        <taxon>Roseateles</taxon>
    </lineage>
</organism>
<reference evidence="1 2" key="1">
    <citation type="submission" date="2018-01" db="EMBL/GenBank/DDBJ databases">
        <title>Draft genome sequence of Paucibacter aquatile CR182 isolated from freshwater of the Nakdong River.</title>
        <authorList>
            <person name="Choi A."/>
            <person name="Chung E.J."/>
        </authorList>
    </citation>
    <scope>NUCLEOTIDE SEQUENCE [LARGE SCALE GENOMIC DNA]</scope>
    <source>
        <strain evidence="1 2">CR182</strain>
    </source>
</reference>